<feature type="compositionally biased region" description="Basic residues" evidence="1">
    <location>
        <begin position="578"/>
        <end position="587"/>
    </location>
</feature>
<feature type="compositionally biased region" description="Basic and acidic residues" evidence="1">
    <location>
        <begin position="506"/>
        <end position="522"/>
    </location>
</feature>
<dbReference type="EMBL" id="KL198012">
    <property type="protein sequence ID" value="KDQ23936.1"/>
    <property type="molecule type" value="Genomic_DNA"/>
</dbReference>
<feature type="compositionally biased region" description="Acidic residues" evidence="1">
    <location>
        <begin position="385"/>
        <end position="395"/>
    </location>
</feature>
<dbReference type="OrthoDB" id="3263746at2759"/>
<feature type="compositionally biased region" description="Polar residues" evidence="1">
    <location>
        <begin position="166"/>
        <end position="183"/>
    </location>
</feature>
<dbReference type="HOGENOM" id="CLU_322400_0_0_1"/>
<feature type="region of interest" description="Disordered" evidence="1">
    <location>
        <begin position="1"/>
        <end position="26"/>
    </location>
</feature>
<feature type="compositionally biased region" description="Polar residues" evidence="1">
    <location>
        <begin position="198"/>
        <end position="220"/>
    </location>
</feature>
<dbReference type="AlphaFoldDB" id="A0A067NK15"/>
<feature type="compositionally biased region" description="Polar residues" evidence="1">
    <location>
        <begin position="564"/>
        <end position="574"/>
    </location>
</feature>
<protein>
    <submittedName>
        <fullName evidence="2">Uncharacterized protein</fullName>
    </submittedName>
</protein>
<name>A0A067NK15_PLEO1</name>
<evidence type="ECO:0000313" key="3">
    <source>
        <dbReference type="Proteomes" id="UP000027073"/>
    </source>
</evidence>
<feature type="compositionally biased region" description="Low complexity" evidence="1">
    <location>
        <begin position="77"/>
        <end position="90"/>
    </location>
</feature>
<accession>A0A067NK15</accession>
<evidence type="ECO:0000256" key="1">
    <source>
        <dbReference type="SAM" id="MobiDB-lite"/>
    </source>
</evidence>
<dbReference type="Proteomes" id="UP000027073">
    <property type="component" value="Unassembled WGS sequence"/>
</dbReference>
<organism evidence="2 3">
    <name type="scientific">Pleurotus ostreatus (strain PC15)</name>
    <name type="common">Oyster mushroom</name>
    <dbReference type="NCBI Taxonomy" id="1137138"/>
    <lineage>
        <taxon>Eukaryota</taxon>
        <taxon>Fungi</taxon>
        <taxon>Dikarya</taxon>
        <taxon>Basidiomycota</taxon>
        <taxon>Agaricomycotina</taxon>
        <taxon>Agaricomycetes</taxon>
        <taxon>Agaricomycetidae</taxon>
        <taxon>Agaricales</taxon>
        <taxon>Pleurotineae</taxon>
        <taxon>Pleurotaceae</taxon>
        <taxon>Pleurotus</taxon>
    </lineage>
</organism>
<feature type="compositionally biased region" description="Polar residues" evidence="1">
    <location>
        <begin position="532"/>
        <end position="547"/>
    </location>
</feature>
<feature type="compositionally biased region" description="Basic residues" evidence="1">
    <location>
        <begin position="399"/>
        <end position="410"/>
    </location>
</feature>
<gene>
    <name evidence="2" type="ORF">PLEOSDRAFT_170894</name>
</gene>
<dbReference type="VEuPathDB" id="FungiDB:PLEOSDRAFT_170894"/>
<feature type="compositionally biased region" description="Polar residues" evidence="1">
    <location>
        <begin position="15"/>
        <end position="26"/>
    </location>
</feature>
<dbReference type="InParanoid" id="A0A067NK15"/>
<evidence type="ECO:0000313" key="2">
    <source>
        <dbReference type="EMBL" id="KDQ23936.1"/>
    </source>
</evidence>
<proteinExistence type="predicted"/>
<reference evidence="3" key="1">
    <citation type="journal article" date="2014" name="Proc. Natl. Acad. Sci. U.S.A.">
        <title>Extensive sampling of basidiomycete genomes demonstrates inadequacy of the white-rot/brown-rot paradigm for wood decay fungi.</title>
        <authorList>
            <person name="Riley R."/>
            <person name="Salamov A.A."/>
            <person name="Brown D.W."/>
            <person name="Nagy L.G."/>
            <person name="Floudas D."/>
            <person name="Held B.W."/>
            <person name="Levasseur A."/>
            <person name="Lombard V."/>
            <person name="Morin E."/>
            <person name="Otillar R."/>
            <person name="Lindquist E.A."/>
            <person name="Sun H."/>
            <person name="LaButti K.M."/>
            <person name="Schmutz J."/>
            <person name="Jabbour D."/>
            <person name="Luo H."/>
            <person name="Baker S.E."/>
            <person name="Pisabarro A.G."/>
            <person name="Walton J.D."/>
            <person name="Blanchette R.A."/>
            <person name="Henrissat B."/>
            <person name="Martin F."/>
            <person name="Cullen D."/>
            <person name="Hibbett D.S."/>
            <person name="Grigoriev I.V."/>
        </authorList>
    </citation>
    <scope>NUCLEOTIDE SEQUENCE [LARGE SCALE GENOMIC DNA]</scope>
    <source>
        <strain evidence="3">PC15</strain>
    </source>
</reference>
<feature type="compositionally biased region" description="Acidic residues" evidence="1">
    <location>
        <begin position="416"/>
        <end position="432"/>
    </location>
</feature>
<feature type="region of interest" description="Disordered" evidence="1">
    <location>
        <begin position="41"/>
        <end position="259"/>
    </location>
</feature>
<feature type="region of interest" description="Disordered" evidence="1">
    <location>
        <begin position="372"/>
        <end position="592"/>
    </location>
</feature>
<feature type="compositionally biased region" description="Basic residues" evidence="1">
    <location>
        <begin position="550"/>
        <end position="563"/>
    </location>
</feature>
<feature type="compositionally biased region" description="Low complexity" evidence="1">
    <location>
        <begin position="50"/>
        <end position="61"/>
    </location>
</feature>
<feature type="region of interest" description="Disordered" evidence="1">
    <location>
        <begin position="291"/>
        <end position="310"/>
    </location>
</feature>
<sequence length="898" mass="101255">MSDEETPAMPGASEPPTQTLAEPSQWTPYFLPINDEARLYHETPATSAVSDPPDSSLLDPSQWTPDILHNERLYNETPATSAASDPPDSSLVDPSQWTPHILPANDEEMPATTIPVDPHILPANDEEMPGTAAASEPVASTLTNLTADDREMSDAKTPAMPAASDLPTSTLVEPSQWTPSTLPANDEEMPGDEMPATPTGNNPQASGEMLTSSVASNPLASTPIILPHNEKKTSNRSVVTYTRRHVSRDSPPERQAVSTPSISFAPSVFEWARTVQAPQSLPIWSMSISGISSTPDSTQRDPPAAPRPNEGQFMLPICDQAASTLQHEPVCRLILPPSASEISTNNPVLRRQRTVRFAEEADVEEEVILTPPQAVQRQRSSIFDVSDEEIEDSEDERQRSRRRYPSRRAQWKIMSEEESEGASDGGGDEEIVTEPPRPQRFPPHAQRKNVNKEGLEEVTSDAQMLRQRSADSRTPPVRRRNVTVEDVFEEEASYANINNEDDEGDFEGHGGGDFEGDDKGDGESDDRDNGAGNPNHSPDDFWNTNDIPSKHRHTPKTSTRSRSHSPGQQFNGPSEQMKRRRKRRKRTNNQVHDAADVVQLKADVRELCDVNLLNIRKLGLIKAADPAHVESYQERPHGRYQPSLEDFRPDLECSINSLWNKRLAELFAKNFVNSVQFSCKDKDVVAFTFLRHLRHLQDRYEDLNAPRTEANEARKAEKKIAKAREFRQRSLRHRRREICEQLADRDESMRRCLPLWDSMPCEVVSGDETDHGSSSNRLYRKTLRERFTITKHPWRSPQVKDWFRTFDALHVATRFTLDDRTGLGRFPRFRMDSGRVSKQSRPVPGLPKNFYAPAFLRSLDDEEIEKLNPQPDFDLSFSPRVQYTVVNLRLGTQYCRTL</sequence>
<feature type="compositionally biased region" description="Polar residues" evidence="1">
    <location>
        <begin position="373"/>
        <end position="383"/>
    </location>
</feature>